<dbReference type="Proteomes" id="UP000012073">
    <property type="component" value="Unassembled WGS sequence"/>
</dbReference>
<dbReference type="EMBL" id="HG002081">
    <property type="protein sequence ID" value="CDF39828.1"/>
    <property type="molecule type" value="Genomic_DNA"/>
</dbReference>
<sequence>MSSARRTSWSRAACVRAARREEGTRWRRLRPRREGRRRRRRTAVSQEFIITRTGRMLSAKGKYIITKTGTKFHVSPTCYRLGKARSLSYAICPPDELEPCRLCARGAARGRDALAPAETAAGGEEEEEKDSVSQEFIITRTGRMFHADRHCYNLRRATKKIPVTDVPMRLVPCPKCTDGKRPGARHARIREEEEKEEAEERKEVGKKLVPSKTSSALKACERMFFKTTKGDKVHVDRDCRHLKNREVLVCDPVVEEKEPCRTCSLALFQELEVSQWCHFCEDMTHIGSLHVVSLFAIYKAADIKKVVAGGMILIVRL</sequence>
<reference evidence="3" key="1">
    <citation type="journal article" date="2013" name="Proc. Natl. Acad. Sci. U.S.A.">
        <title>Genome structure and metabolic features in the red seaweed Chondrus crispus shed light on evolution of the Archaeplastida.</title>
        <authorList>
            <person name="Collen J."/>
            <person name="Porcel B."/>
            <person name="Carre W."/>
            <person name="Ball S.G."/>
            <person name="Chaparro C."/>
            <person name="Tonon T."/>
            <person name="Barbeyron T."/>
            <person name="Michel G."/>
            <person name="Noel B."/>
            <person name="Valentin K."/>
            <person name="Elias M."/>
            <person name="Artiguenave F."/>
            <person name="Arun A."/>
            <person name="Aury J.M."/>
            <person name="Barbosa-Neto J.F."/>
            <person name="Bothwell J.H."/>
            <person name="Bouget F.Y."/>
            <person name="Brillet L."/>
            <person name="Cabello-Hurtado F."/>
            <person name="Capella-Gutierrez S."/>
            <person name="Charrier B."/>
            <person name="Cladiere L."/>
            <person name="Cock J.M."/>
            <person name="Coelho S.M."/>
            <person name="Colleoni C."/>
            <person name="Czjzek M."/>
            <person name="Da Silva C."/>
            <person name="Delage L."/>
            <person name="Denoeud F."/>
            <person name="Deschamps P."/>
            <person name="Dittami S.M."/>
            <person name="Gabaldon T."/>
            <person name="Gachon C.M."/>
            <person name="Groisillier A."/>
            <person name="Herve C."/>
            <person name="Jabbari K."/>
            <person name="Katinka M."/>
            <person name="Kloareg B."/>
            <person name="Kowalczyk N."/>
            <person name="Labadie K."/>
            <person name="Leblanc C."/>
            <person name="Lopez P.J."/>
            <person name="McLachlan D.H."/>
            <person name="Meslet-Cladiere L."/>
            <person name="Moustafa A."/>
            <person name="Nehr Z."/>
            <person name="Nyvall Collen P."/>
            <person name="Panaud O."/>
            <person name="Partensky F."/>
            <person name="Poulain J."/>
            <person name="Rensing S.A."/>
            <person name="Rousvoal S."/>
            <person name="Samson G."/>
            <person name="Symeonidi A."/>
            <person name="Weissenbach J."/>
            <person name="Zambounis A."/>
            <person name="Wincker P."/>
            <person name="Boyen C."/>
        </authorList>
    </citation>
    <scope>NUCLEOTIDE SEQUENCE [LARGE SCALE GENOMIC DNA]</scope>
    <source>
        <strain evidence="3">cv. Stackhouse</strain>
    </source>
</reference>
<dbReference type="KEGG" id="ccp:CHC_T00000444001"/>
<dbReference type="AlphaFoldDB" id="R7QPW7"/>
<keyword evidence="3" id="KW-1185">Reference proteome</keyword>
<gene>
    <name evidence="2" type="ORF">CHC_T00000444001</name>
</gene>
<feature type="region of interest" description="Disordered" evidence="1">
    <location>
        <begin position="180"/>
        <end position="207"/>
    </location>
</feature>
<dbReference type="Gramene" id="CDF39828">
    <property type="protein sequence ID" value="CDF39828"/>
    <property type="gene ID" value="CHC_T00000444001"/>
</dbReference>
<dbReference type="RefSeq" id="XP_005710122.1">
    <property type="nucleotide sequence ID" value="XM_005710065.1"/>
</dbReference>
<name>R7QPW7_CHOCR</name>
<evidence type="ECO:0000256" key="1">
    <source>
        <dbReference type="SAM" id="MobiDB-lite"/>
    </source>
</evidence>
<evidence type="ECO:0000313" key="3">
    <source>
        <dbReference type="Proteomes" id="UP000012073"/>
    </source>
</evidence>
<evidence type="ECO:0000313" key="2">
    <source>
        <dbReference type="EMBL" id="CDF39828.1"/>
    </source>
</evidence>
<dbReference type="GeneID" id="17317840"/>
<organism evidence="2 3">
    <name type="scientific">Chondrus crispus</name>
    <name type="common">Carrageen Irish moss</name>
    <name type="synonym">Polymorpha crispa</name>
    <dbReference type="NCBI Taxonomy" id="2769"/>
    <lineage>
        <taxon>Eukaryota</taxon>
        <taxon>Rhodophyta</taxon>
        <taxon>Florideophyceae</taxon>
        <taxon>Rhodymeniophycidae</taxon>
        <taxon>Gigartinales</taxon>
        <taxon>Gigartinaceae</taxon>
        <taxon>Chondrus</taxon>
    </lineage>
</organism>
<accession>R7QPW7</accession>
<proteinExistence type="predicted"/>
<protein>
    <submittedName>
        <fullName evidence="2">Uncharacterized protein</fullName>
    </submittedName>
</protein>